<feature type="region of interest" description="Disordered" evidence="4">
    <location>
        <begin position="539"/>
        <end position="574"/>
    </location>
</feature>
<gene>
    <name evidence="7" type="ORF">K1X11_022600</name>
</gene>
<feature type="domain" description="Methyl-accepting transducer" evidence="6">
    <location>
        <begin position="345"/>
        <end position="574"/>
    </location>
</feature>
<feature type="compositionally biased region" description="Basic and acidic residues" evidence="4">
    <location>
        <begin position="390"/>
        <end position="399"/>
    </location>
</feature>
<dbReference type="Proteomes" id="UP000738431">
    <property type="component" value="Chromosome"/>
</dbReference>
<dbReference type="Pfam" id="PF00015">
    <property type="entry name" value="MCPsignal"/>
    <property type="match status" value="1"/>
</dbReference>
<dbReference type="SUPFAM" id="SSF58104">
    <property type="entry name" value="Methyl-accepting chemotaxis protein (MCP) signaling domain"/>
    <property type="match status" value="1"/>
</dbReference>
<proteinExistence type="inferred from homology"/>
<dbReference type="PANTHER" id="PTHR43531:SF11">
    <property type="entry name" value="METHYL-ACCEPTING CHEMOTAXIS PROTEIN 3"/>
    <property type="match status" value="1"/>
</dbReference>
<protein>
    <submittedName>
        <fullName evidence="7">Methyl-accepting chemotaxis protein</fullName>
    </submittedName>
</protein>
<keyword evidence="8" id="KW-1185">Reference proteome</keyword>
<dbReference type="PRINTS" id="PR00260">
    <property type="entry name" value="CHEMTRNSDUCR"/>
</dbReference>
<evidence type="ECO:0000256" key="5">
    <source>
        <dbReference type="SAM" id="Phobius"/>
    </source>
</evidence>
<accession>A0ABZ1CBD6</accession>
<dbReference type="PROSITE" id="PS50111">
    <property type="entry name" value="CHEMOTAXIS_TRANSDUC_2"/>
    <property type="match status" value="1"/>
</dbReference>
<sequence>MNQFTVTIGRRIAMGFAIVLVLFAVVAGLAAYVVNSAGGTLKSVLASGTQVSEVGNTEAAIKDLRLKVASWMRNPSAANAAACDEAFKHFDQALEVNIQHADGKALADLQDAAKLAKAFAASYKELKQLKDTEAIIVDEELDQAAQSLRGDLDEIIAISRASGDQIIAARGNTGLQYYFAAAAGASSYRLRASDKKIEEVTTALTRLDEEIDGMLADQLETEALDESLVSPEKKAVIARLDAAATAFRTAFHRQVENAAAQEATLNDTMLPAGTAFENKVAGIRDFMLEQNDALGEASLSSQARQQVFLGTLSLIGIGCGIFGAWWIGRSVRAPIVDLAHKLNTGAEMTASAAQRMSAASSELASGASRQAAALEESSASLEEVAGMTRRNADHAEHAKQLSNQARTAAEAGAGDMGQLQSAMTALRQSSSEISQIIKTIDEIAFQTNILALNAAVEAARAGEAGLGFAVVADEVRALAQRSVRAAQDTAGKISDATQRSEQGARLSEQLAAHFAEITSKTQEVDQLVAEIATASREQTQGIEQVSRAVSEMDQVTQGNAAAAEETASSATELNEQSQVMLSAVSHLGQLAGVETRLAGESDLSFGSDEDFSAPTSHAQVSPAPAPKRGKAPAAAPAGGGWDDAGDDCEFFGPVDGK</sequence>
<dbReference type="InterPro" id="IPR004090">
    <property type="entry name" value="Chemotax_Me-accpt_rcpt"/>
</dbReference>
<feature type="compositionally biased region" description="Low complexity" evidence="4">
    <location>
        <begin position="560"/>
        <end position="572"/>
    </location>
</feature>
<dbReference type="PANTHER" id="PTHR43531">
    <property type="entry name" value="PROTEIN ICFG"/>
    <property type="match status" value="1"/>
</dbReference>
<keyword evidence="5" id="KW-1133">Transmembrane helix</keyword>
<name>A0ABZ1CBD6_9BACT</name>
<evidence type="ECO:0000256" key="4">
    <source>
        <dbReference type="SAM" id="MobiDB-lite"/>
    </source>
</evidence>
<keyword evidence="5" id="KW-0812">Transmembrane</keyword>
<evidence type="ECO:0000313" key="7">
    <source>
        <dbReference type="EMBL" id="WRQ87615.1"/>
    </source>
</evidence>
<reference evidence="7 8" key="1">
    <citation type="submission" date="2021-08" db="EMBL/GenBank/DDBJ databases">
        <authorList>
            <person name="Zhang D."/>
            <person name="Zhang A."/>
            <person name="Wang L."/>
        </authorList>
    </citation>
    <scope>NUCLEOTIDE SEQUENCE [LARGE SCALE GENOMIC DNA]</scope>
    <source>
        <strain evidence="7 8">WL0086</strain>
    </source>
</reference>
<dbReference type="InterPro" id="IPR051310">
    <property type="entry name" value="MCP_chemotaxis"/>
</dbReference>
<comment type="similarity">
    <text evidence="2">Belongs to the methyl-accepting chemotaxis (MCP) protein family.</text>
</comment>
<keyword evidence="5" id="KW-0472">Membrane</keyword>
<evidence type="ECO:0000256" key="1">
    <source>
        <dbReference type="ARBA" id="ARBA00022500"/>
    </source>
</evidence>
<dbReference type="InterPro" id="IPR004089">
    <property type="entry name" value="MCPsignal_dom"/>
</dbReference>
<evidence type="ECO:0000256" key="2">
    <source>
        <dbReference type="ARBA" id="ARBA00029447"/>
    </source>
</evidence>
<evidence type="ECO:0000313" key="8">
    <source>
        <dbReference type="Proteomes" id="UP000738431"/>
    </source>
</evidence>
<evidence type="ECO:0000259" key="6">
    <source>
        <dbReference type="PROSITE" id="PS50111"/>
    </source>
</evidence>
<dbReference type="CDD" id="cd11386">
    <property type="entry name" value="MCP_signal"/>
    <property type="match status" value="1"/>
</dbReference>
<dbReference type="RefSeq" id="WP_221030225.1">
    <property type="nucleotide sequence ID" value="NZ_CP139781.1"/>
</dbReference>
<dbReference type="SMART" id="SM00283">
    <property type="entry name" value="MA"/>
    <property type="match status" value="1"/>
</dbReference>
<reference evidence="7 8" key="2">
    <citation type="submission" date="2023-12" db="EMBL/GenBank/DDBJ databases">
        <title>Description of an unclassified Opitutus bacterium of Verrucomicrobiota.</title>
        <authorList>
            <person name="Zhang D.-F."/>
        </authorList>
    </citation>
    <scope>NUCLEOTIDE SEQUENCE [LARGE SCALE GENOMIC DNA]</scope>
    <source>
        <strain evidence="7 8">WL0086</strain>
    </source>
</reference>
<organism evidence="7 8">
    <name type="scientific">Actomonas aquatica</name>
    <dbReference type="NCBI Taxonomy" id="2866162"/>
    <lineage>
        <taxon>Bacteria</taxon>
        <taxon>Pseudomonadati</taxon>
        <taxon>Verrucomicrobiota</taxon>
        <taxon>Opitutia</taxon>
        <taxon>Opitutales</taxon>
        <taxon>Opitutaceae</taxon>
        <taxon>Actomonas</taxon>
    </lineage>
</organism>
<dbReference type="SMART" id="SM01358">
    <property type="entry name" value="HBM"/>
    <property type="match status" value="1"/>
</dbReference>
<dbReference type="InterPro" id="IPR032255">
    <property type="entry name" value="HBM"/>
</dbReference>
<feature type="region of interest" description="Disordered" evidence="4">
    <location>
        <begin position="604"/>
        <end position="657"/>
    </location>
</feature>
<feature type="region of interest" description="Disordered" evidence="4">
    <location>
        <begin position="384"/>
        <end position="413"/>
    </location>
</feature>
<dbReference type="EMBL" id="CP139781">
    <property type="protein sequence ID" value="WRQ87615.1"/>
    <property type="molecule type" value="Genomic_DNA"/>
</dbReference>
<keyword evidence="1" id="KW-0145">Chemotaxis</keyword>
<keyword evidence="3" id="KW-0807">Transducer</keyword>
<dbReference type="Gene3D" id="1.10.287.950">
    <property type="entry name" value="Methyl-accepting chemotaxis protein"/>
    <property type="match status" value="1"/>
</dbReference>
<evidence type="ECO:0000256" key="3">
    <source>
        <dbReference type="PROSITE-ProRule" id="PRU00284"/>
    </source>
</evidence>
<feature type="transmembrane region" description="Helical" evidence="5">
    <location>
        <begin position="12"/>
        <end position="34"/>
    </location>
</feature>